<dbReference type="InterPro" id="IPR042152">
    <property type="entry name" value="Y4yA-like"/>
</dbReference>
<protein>
    <submittedName>
        <fullName evidence="5">Probable diaminopimelate decarboxylase</fullName>
    </submittedName>
</protein>
<comment type="cofactor">
    <cofactor evidence="1 3">
        <name>pyridoxal 5'-phosphate</name>
        <dbReference type="ChEBI" id="CHEBI:597326"/>
    </cofactor>
</comment>
<dbReference type="PANTHER" id="PTHR43727:SF2">
    <property type="entry name" value="GROUP IV DECARBOXYLASE"/>
    <property type="match status" value="1"/>
</dbReference>
<feature type="domain" description="Orn/DAP/Arg decarboxylase 2 N-terminal" evidence="4">
    <location>
        <begin position="90"/>
        <end position="286"/>
    </location>
</feature>
<dbReference type="InterPro" id="IPR022657">
    <property type="entry name" value="De-COase2_CS"/>
</dbReference>
<evidence type="ECO:0000256" key="3">
    <source>
        <dbReference type="PIRSR" id="PIRSR600183-50"/>
    </source>
</evidence>
<dbReference type="HOGENOM" id="CLU_042407_0_0_0"/>
<dbReference type="InterPro" id="IPR022644">
    <property type="entry name" value="De-COase2_N"/>
</dbReference>
<keyword evidence="2 3" id="KW-0663">Pyridoxal phosphate</keyword>
<dbReference type="Pfam" id="PF02784">
    <property type="entry name" value="Orn_Arg_deC_N"/>
    <property type="match status" value="1"/>
</dbReference>
<feature type="modified residue" description="N6-(pyridoxal phosphate)lysine" evidence="3">
    <location>
        <position position="101"/>
    </location>
</feature>
<dbReference type="GO" id="GO:0008836">
    <property type="term" value="F:diaminopimelate decarboxylase activity"/>
    <property type="evidence" value="ECO:0007669"/>
    <property type="project" value="TreeGrafter"/>
</dbReference>
<evidence type="ECO:0000259" key="4">
    <source>
        <dbReference type="Pfam" id="PF02784"/>
    </source>
</evidence>
<dbReference type="Proteomes" id="UP000004358">
    <property type="component" value="Unassembled WGS sequence"/>
</dbReference>
<evidence type="ECO:0000256" key="1">
    <source>
        <dbReference type="ARBA" id="ARBA00001933"/>
    </source>
</evidence>
<dbReference type="STRING" id="314230.DSM3645_14390"/>
<dbReference type="eggNOG" id="COG0019">
    <property type="taxonomic scope" value="Bacteria"/>
</dbReference>
<evidence type="ECO:0000313" key="5">
    <source>
        <dbReference type="EMBL" id="EAQ80542.1"/>
    </source>
</evidence>
<dbReference type="InterPro" id="IPR029066">
    <property type="entry name" value="PLP-binding_barrel"/>
</dbReference>
<dbReference type="PRINTS" id="PR01179">
    <property type="entry name" value="ODADCRBXLASE"/>
</dbReference>
<dbReference type="InterPro" id="IPR022653">
    <property type="entry name" value="De-COase2_pyr-phos_BS"/>
</dbReference>
<dbReference type="InterPro" id="IPR000183">
    <property type="entry name" value="Orn/DAP/Arg_de-COase"/>
</dbReference>
<reference evidence="5 6" key="1">
    <citation type="submission" date="2006-02" db="EMBL/GenBank/DDBJ databases">
        <authorList>
            <person name="Amann R."/>
            <person name="Ferriera S."/>
            <person name="Johnson J."/>
            <person name="Kravitz S."/>
            <person name="Halpern A."/>
            <person name="Remington K."/>
            <person name="Beeson K."/>
            <person name="Tran B."/>
            <person name="Rogers Y.-H."/>
            <person name="Friedman R."/>
            <person name="Venter J.C."/>
        </authorList>
    </citation>
    <scope>NUCLEOTIDE SEQUENCE [LARGE SCALE GENOMIC DNA]</scope>
    <source>
        <strain evidence="5 6">DSM 3645</strain>
    </source>
</reference>
<evidence type="ECO:0000256" key="2">
    <source>
        <dbReference type="ARBA" id="ARBA00022898"/>
    </source>
</evidence>
<proteinExistence type="predicted"/>
<dbReference type="PANTHER" id="PTHR43727">
    <property type="entry name" value="DIAMINOPIMELATE DECARBOXYLASE"/>
    <property type="match status" value="1"/>
</dbReference>
<dbReference type="SUPFAM" id="SSF51419">
    <property type="entry name" value="PLP-binding barrel"/>
    <property type="match status" value="1"/>
</dbReference>
<sequence length="504" mass="55870">MGGVDRSTFIKLEAEKLITNPNTASIDTGLRRNCRGLTPLDARIEPWMQSVLESEELSGWVAEHGSPLNILHASPLAKNLAAFNRVAADHQLDFQVFFARKANKCLSFVDEATASGAGIDVASLAELQQVVANGVRRSHIICTAAIKEEALLAACVQHGVTIAIDNGDELEQLASLLTNDSSQASIALRLSGFEHDGNRLHSRFGIDIGQFEDFVSRNRGALDSPALSIDGIHFHLDGYSASQRVSAISQCLGLIDRLRELGHVPKFLDIGGGVPMSYLEDKSQWETFWEAHRESLLQRRDPITYRNHGLGFTAIEEKIYGSRNCYPYYQEGVQAQWLEMVLSGRCENKTIATAIRERNLQLRCEPGRSLLDGCGLTIARVVFRKQHPNGDWFIGLAMNRTQCRTSSDDFLVDPILIRSQVQNPAPAIEGYLVGAYCMESELLTLRKLRFPDGVEIGDLVAFPNTAGYLMHFLESRSHQFPLAKNLVITQIEPPQATLDRIDQS</sequence>
<dbReference type="CDD" id="cd06842">
    <property type="entry name" value="PLPDE_III_Y4yA_like"/>
    <property type="match status" value="1"/>
</dbReference>
<name>A3ZS84_9BACT</name>
<dbReference type="PROSITE" id="PS00879">
    <property type="entry name" value="ODR_DC_2_2"/>
    <property type="match status" value="1"/>
</dbReference>
<dbReference type="GO" id="GO:0009089">
    <property type="term" value="P:lysine biosynthetic process via diaminopimelate"/>
    <property type="evidence" value="ECO:0007669"/>
    <property type="project" value="TreeGrafter"/>
</dbReference>
<dbReference type="SUPFAM" id="SSF50621">
    <property type="entry name" value="Alanine racemase C-terminal domain-like"/>
    <property type="match status" value="1"/>
</dbReference>
<dbReference type="EMBL" id="AANZ01000008">
    <property type="protein sequence ID" value="EAQ80542.1"/>
    <property type="molecule type" value="Genomic_DNA"/>
</dbReference>
<dbReference type="InterPro" id="IPR009006">
    <property type="entry name" value="Ala_racemase/Decarboxylase_C"/>
</dbReference>
<dbReference type="Gene3D" id="3.20.20.10">
    <property type="entry name" value="Alanine racemase"/>
    <property type="match status" value="1"/>
</dbReference>
<evidence type="ECO:0000313" key="6">
    <source>
        <dbReference type="Proteomes" id="UP000004358"/>
    </source>
</evidence>
<dbReference type="PROSITE" id="PS00878">
    <property type="entry name" value="ODR_DC_2_1"/>
    <property type="match status" value="1"/>
</dbReference>
<dbReference type="Gene3D" id="2.40.37.10">
    <property type="entry name" value="Lyase, Ornithine Decarboxylase, Chain A, domain 1"/>
    <property type="match status" value="1"/>
</dbReference>
<feature type="active site" description="Proton donor" evidence="3">
    <location>
        <position position="437"/>
    </location>
</feature>
<comment type="caution">
    <text evidence="5">The sequence shown here is derived from an EMBL/GenBank/DDBJ whole genome shotgun (WGS) entry which is preliminary data.</text>
</comment>
<gene>
    <name evidence="5" type="ORF">DSM3645_14390</name>
</gene>
<dbReference type="AlphaFoldDB" id="A3ZS84"/>
<accession>A3ZS84</accession>
<organism evidence="5 6">
    <name type="scientific">Blastopirellula marina DSM 3645</name>
    <dbReference type="NCBI Taxonomy" id="314230"/>
    <lineage>
        <taxon>Bacteria</taxon>
        <taxon>Pseudomonadati</taxon>
        <taxon>Planctomycetota</taxon>
        <taxon>Planctomycetia</taxon>
        <taxon>Pirellulales</taxon>
        <taxon>Pirellulaceae</taxon>
        <taxon>Blastopirellula</taxon>
    </lineage>
</organism>